<protein>
    <submittedName>
        <fullName evidence="1">Uncharacterized protein</fullName>
    </submittedName>
</protein>
<keyword evidence="2" id="KW-1185">Reference proteome</keyword>
<dbReference type="eggNOG" id="ENOG502SAMY">
    <property type="taxonomic scope" value="Eukaryota"/>
</dbReference>
<reference evidence="2" key="1">
    <citation type="journal article" date="2006" name="Science">
        <title>Phytophthora genome sequences uncover evolutionary origins and mechanisms of pathogenesis.</title>
        <authorList>
            <person name="Tyler B.M."/>
            <person name="Tripathy S."/>
            <person name="Zhang X."/>
            <person name="Dehal P."/>
            <person name="Jiang R.H."/>
            <person name="Aerts A."/>
            <person name="Arredondo F.D."/>
            <person name="Baxter L."/>
            <person name="Bensasson D."/>
            <person name="Beynon J.L."/>
            <person name="Chapman J."/>
            <person name="Damasceno C.M."/>
            <person name="Dorrance A.E."/>
            <person name="Dou D."/>
            <person name="Dickerman A.W."/>
            <person name="Dubchak I.L."/>
            <person name="Garbelotto M."/>
            <person name="Gijzen M."/>
            <person name="Gordon S.G."/>
            <person name="Govers F."/>
            <person name="Grunwald N.J."/>
            <person name="Huang W."/>
            <person name="Ivors K.L."/>
            <person name="Jones R.W."/>
            <person name="Kamoun S."/>
            <person name="Krampis K."/>
            <person name="Lamour K.H."/>
            <person name="Lee M.K."/>
            <person name="McDonald W.H."/>
            <person name="Medina M."/>
            <person name="Meijer H.J."/>
            <person name="Nordberg E.K."/>
            <person name="Maclean D.J."/>
            <person name="Ospina-Giraldo M.D."/>
            <person name="Morris P.F."/>
            <person name="Phuntumart V."/>
            <person name="Putnam N.H."/>
            <person name="Rash S."/>
            <person name="Rose J.K."/>
            <person name="Sakihama Y."/>
            <person name="Salamov A.A."/>
            <person name="Savidor A."/>
            <person name="Scheuring C.F."/>
            <person name="Smith B.M."/>
            <person name="Sobral B.W."/>
            <person name="Terry A."/>
            <person name="Torto-Alalibo T.A."/>
            <person name="Win J."/>
            <person name="Xu Z."/>
            <person name="Zhang H."/>
            <person name="Grigoriev I.V."/>
            <person name="Rokhsar D.S."/>
            <person name="Boore J.L."/>
        </authorList>
    </citation>
    <scope>NUCLEOTIDE SEQUENCE [LARGE SCALE GENOMIC DNA]</scope>
    <source>
        <strain evidence="2">Pr102</strain>
    </source>
</reference>
<dbReference type="OMA" id="ELLCFCW"/>
<dbReference type="VEuPathDB" id="FungiDB:KRP23_9910"/>
<dbReference type="EnsemblProtists" id="Phyra93613">
    <property type="protein sequence ID" value="Phyra93613"/>
    <property type="gene ID" value="Phyra93613"/>
</dbReference>
<proteinExistence type="predicted"/>
<dbReference type="AlphaFoldDB" id="H3HB14"/>
<evidence type="ECO:0000313" key="1">
    <source>
        <dbReference type="EnsemblProtists" id="Phyra93613"/>
    </source>
</evidence>
<accession>H3HB14</accession>
<dbReference type="EMBL" id="DS566000">
    <property type="status" value="NOT_ANNOTATED_CDS"/>
    <property type="molecule type" value="Genomic_DNA"/>
</dbReference>
<dbReference type="HOGENOM" id="CLU_016447_0_0_1"/>
<name>H3HB14_PHYRM</name>
<reference evidence="1" key="2">
    <citation type="submission" date="2015-06" db="UniProtKB">
        <authorList>
            <consortium name="EnsemblProtists"/>
        </authorList>
    </citation>
    <scope>IDENTIFICATION</scope>
    <source>
        <strain evidence="1">Pr102</strain>
    </source>
</reference>
<dbReference type="InParanoid" id="H3HB14"/>
<organism evidence="1 2">
    <name type="scientific">Phytophthora ramorum</name>
    <name type="common">Sudden oak death agent</name>
    <dbReference type="NCBI Taxonomy" id="164328"/>
    <lineage>
        <taxon>Eukaryota</taxon>
        <taxon>Sar</taxon>
        <taxon>Stramenopiles</taxon>
        <taxon>Oomycota</taxon>
        <taxon>Peronosporomycetes</taxon>
        <taxon>Peronosporales</taxon>
        <taxon>Peronosporaceae</taxon>
        <taxon>Phytophthora</taxon>
    </lineage>
</organism>
<dbReference type="VEuPathDB" id="FungiDB:KRP22_7208"/>
<evidence type="ECO:0000313" key="2">
    <source>
        <dbReference type="Proteomes" id="UP000005238"/>
    </source>
</evidence>
<sequence>MGKVTQRLAGCTDAAAIAAELRAALPTLAATEDRQAAVDDVAVFLTAEEEHWRVAMLTLISELSGDDQDCNVHMELLDVLLTWAAQETVQKNHDILETLLMLFNLVITRLGDGGDGRSWLKWGDQVLAVVHQSAVLLEKQELLERAKGEEEVKKCVVKIAALLLHLRNRIESDDSATPDLKTVTFVWKVVAALTMNSLNMAKLATGFGPTLVDAAVAGANIDEKDAGGQCAEPFNVDEVLAAVVSSVEQSVGKLLRVLDEQVDAAPELAVVNVASSLIYAVRHSQVPATSKPGQELRAMLNQAVEITEKLTANSGSALDDQAKENARTLLWYPSNDMVRAVGQRQPADITNVDMENSIQWGHLLVLTAFAGSSAANASALADTDTPFSDTNRAVEFSQLFARYRECALSDSISRSVEATDLFTDLILDGVGDEILQLLAFIYADMPLALKDVCMDQVTAVIDMISSEGPGHQFNLLIASQLHLLETLAGVHFLQKYDGPMKDEWVGKYLPMCFECCGTILELMTAETKAPTSKRETIFGMVRVLDMCLLVLRGVFDDNEPRQDDIAELSIILLPLLLSVCLDALYDLLAHSNIVELPAGDLKQSFKESVSMRKLTPEEVGKALDIAQANTLESLLRNQSACYRVFIDQFPEEPSGLYAEANEDCQVTSAVSNKRSSEDSEATPQKRHKLSHFVALCREIEASLSSLDNDEAAANLLTGNELEEATAVLHKLLAKAAML</sequence>
<dbReference type="Proteomes" id="UP000005238">
    <property type="component" value="Unassembled WGS sequence"/>
</dbReference>